<evidence type="ECO:0000256" key="1">
    <source>
        <dbReference type="ARBA" id="ARBA00023015"/>
    </source>
</evidence>
<organism evidence="7 8">
    <name type="scientific">Phytophthora citrophthora</name>
    <dbReference type="NCBI Taxonomy" id="4793"/>
    <lineage>
        <taxon>Eukaryota</taxon>
        <taxon>Sar</taxon>
        <taxon>Stramenopiles</taxon>
        <taxon>Oomycota</taxon>
        <taxon>Peronosporomycetes</taxon>
        <taxon>Peronosporales</taxon>
        <taxon>Peronosporaceae</taxon>
        <taxon>Phytophthora</taxon>
    </lineage>
</organism>
<feature type="domain" description="RWP-RK" evidence="6">
    <location>
        <begin position="14"/>
        <end position="97"/>
    </location>
</feature>
<dbReference type="PROSITE" id="PS51519">
    <property type="entry name" value="RWP_RK"/>
    <property type="match status" value="1"/>
</dbReference>
<comment type="caution">
    <text evidence="7">The sequence shown here is derived from an EMBL/GenBank/DDBJ whole genome shotgun (WGS) entry which is preliminary data.</text>
</comment>
<sequence>MNVTIPSSPSSPMMDSESPRAGRKSRVVYDFPIETLREYSIYRQDDAAEMLGVASITLKRICRRKNYRWTYRAHKAQLRREKLASQKVRAAEALQRRRETPTSPSLRIPEVLLSLSQERSKAVYCSPTSVSDVPRQQKSQFPLTTESRTSNIVRPLPPLSQLLKKHRASSFYSTPDYKSPIYGASFYPTAPQFPSRSLARPNGFDEPTHV</sequence>
<dbReference type="GO" id="GO:0003677">
    <property type="term" value="F:DNA binding"/>
    <property type="evidence" value="ECO:0007669"/>
    <property type="project" value="UniProtKB-KW"/>
</dbReference>
<keyword evidence="8" id="KW-1185">Reference proteome</keyword>
<name>A0AAD9GBG6_9STRA</name>
<keyword evidence="3" id="KW-0804">Transcription</keyword>
<dbReference type="AlphaFoldDB" id="A0AAD9GBG6"/>
<proteinExistence type="predicted"/>
<evidence type="ECO:0000256" key="5">
    <source>
        <dbReference type="SAM" id="MobiDB-lite"/>
    </source>
</evidence>
<reference evidence="7" key="1">
    <citation type="submission" date="2023-08" db="EMBL/GenBank/DDBJ databases">
        <title>Reference Genome Resource for the Citrus Pathogen Phytophthora citrophthora.</title>
        <authorList>
            <person name="Moller H."/>
            <person name="Coetzee B."/>
            <person name="Rose L.J."/>
            <person name="Van Niekerk J.M."/>
        </authorList>
    </citation>
    <scope>NUCLEOTIDE SEQUENCE</scope>
    <source>
        <strain evidence="7">STE-U-9442</strain>
    </source>
</reference>
<evidence type="ECO:0000259" key="6">
    <source>
        <dbReference type="PROSITE" id="PS51519"/>
    </source>
</evidence>
<evidence type="ECO:0000313" key="7">
    <source>
        <dbReference type="EMBL" id="KAK1935433.1"/>
    </source>
</evidence>
<dbReference type="InterPro" id="IPR003035">
    <property type="entry name" value="RWP-RK_dom"/>
</dbReference>
<evidence type="ECO:0000256" key="2">
    <source>
        <dbReference type="ARBA" id="ARBA00023125"/>
    </source>
</evidence>
<protein>
    <recommendedName>
        <fullName evidence="6">RWP-RK domain-containing protein</fullName>
    </recommendedName>
</protein>
<dbReference type="Proteomes" id="UP001259832">
    <property type="component" value="Unassembled WGS sequence"/>
</dbReference>
<keyword evidence="2" id="KW-0238">DNA-binding</keyword>
<gene>
    <name evidence="7" type="ORF">P3T76_010658</name>
</gene>
<keyword evidence="1" id="KW-0805">Transcription regulation</keyword>
<keyword evidence="4" id="KW-0539">Nucleus</keyword>
<feature type="compositionally biased region" description="Low complexity" evidence="5">
    <location>
        <begin position="1"/>
        <end position="16"/>
    </location>
</feature>
<evidence type="ECO:0000313" key="8">
    <source>
        <dbReference type="Proteomes" id="UP001259832"/>
    </source>
</evidence>
<feature type="region of interest" description="Disordered" evidence="5">
    <location>
        <begin position="1"/>
        <end position="21"/>
    </location>
</feature>
<dbReference type="EMBL" id="JASMQC010000023">
    <property type="protein sequence ID" value="KAK1935433.1"/>
    <property type="molecule type" value="Genomic_DNA"/>
</dbReference>
<evidence type="ECO:0000256" key="4">
    <source>
        <dbReference type="ARBA" id="ARBA00023242"/>
    </source>
</evidence>
<accession>A0AAD9GBG6</accession>
<evidence type="ECO:0000256" key="3">
    <source>
        <dbReference type="ARBA" id="ARBA00023163"/>
    </source>
</evidence>